<dbReference type="PANTHER" id="PTHR23513:SF6">
    <property type="entry name" value="MAJOR FACILITATOR SUPERFAMILY ASSOCIATED DOMAIN-CONTAINING PROTEIN"/>
    <property type="match status" value="1"/>
</dbReference>
<keyword evidence="9" id="KW-0614">Plasmid</keyword>
<keyword evidence="6 7" id="KW-0472">Membrane</keyword>
<dbReference type="InterPro" id="IPR011701">
    <property type="entry name" value="MFS"/>
</dbReference>
<evidence type="ECO:0000256" key="5">
    <source>
        <dbReference type="ARBA" id="ARBA00022989"/>
    </source>
</evidence>
<reference evidence="9" key="1">
    <citation type="submission" date="2015-06" db="EMBL/GenBank/DDBJ databases">
        <authorList>
            <person name="Joergensen T."/>
        </authorList>
    </citation>
    <scope>NUCLEOTIDE SEQUENCE</scope>
    <source>
        <plasmid evidence="9">pRGRH0304</plasmid>
    </source>
</reference>
<feature type="transmembrane region" description="Helical" evidence="7">
    <location>
        <begin position="261"/>
        <end position="280"/>
    </location>
</feature>
<accession>A0A0H5PYK7</accession>
<organism evidence="9">
    <name type="scientific">uncultured prokaryote</name>
    <dbReference type="NCBI Taxonomy" id="198431"/>
    <lineage>
        <taxon>unclassified sequences</taxon>
        <taxon>environmental samples</taxon>
    </lineage>
</organism>
<feature type="domain" description="Major facilitator superfamily (MFS) profile" evidence="8">
    <location>
        <begin position="219"/>
        <end position="408"/>
    </location>
</feature>
<dbReference type="Gene3D" id="1.20.1250.20">
    <property type="entry name" value="MFS general substrate transporter like domains"/>
    <property type="match status" value="1"/>
</dbReference>
<feature type="transmembrane region" description="Helical" evidence="7">
    <location>
        <begin position="12"/>
        <end position="37"/>
    </location>
</feature>
<proteinExistence type="predicted"/>
<dbReference type="GO" id="GO:0022857">
    <property type="term" value="F:transmembrane transporter activity"/>
    <property type="evidence" value="ECO:0007669"/>
    <property type="project" value="InterPro"/>
</dbReference>
<dbReference type="PROSITE" id="PS50850">
    <property type="entry name" value="MFS"/>
    <property type="match status" value="1"/>
</dbReference>
<dbReference type="InterPro" id="IPR036259">
    <property type="entry name" value="MFS_trans_sf"/>
</dbReference>
<geneLocation type="plasmid" evidence="9">
    <name>pRGRH0304</name>
</geneLocation>
<evidence type="ECO:0000256" key="3">
    <source>
        <dbReference type="ARBA" id="ARBA00022475"/>
    </source>
</evidence>
<evidence type="ECO:0000256" key="7">
    <source>
        <dbReference type="SAM" id="Phobius"/>
    </source>
</evidence>
<evidence type="ECO:0000259" key="8">
    <source>
        <dbReference type="PROSITE" id="PS50850"/>
    </source>
</evidence>
<dbReference type="EMBL" id="LN852976">
    <property type="protein sequence ID" value="CRY94638.1"/>
    <property type="molecule type" value="Genomic_DNA"/>
</dbReference>
<feature type="transmembrane region" description="Helical" evidence="7">
    <location>
        <begin position="377"/>
        <end position="398"/>
    </location>
</feature>
<keyword evidence="5 7" id="KW-1133">Transmembrane helix</keyword>
<evidence type="ECO:0000256" key="4">
    <source>
        <dbReference type="ARBA" id="ARBA00022692"/>
    </source>
</evidence>
<dbReference type="SUPFAM" id="SSF103473">
    <property type="entry name" value="MFS general substrate transporter"/>
    <property type="match status" value="1"/>
</dbReference>
<dbReference type="InterPro" id="IPR020846">
    <property type="entry name" value="MFS_dom"/>
</dbReference>
<dbReference type="PANTHER" id="PTHR23513">
    <property type="entry name" value="INTEGRAL MEMBRANE EFFLUX PROTEIN-RELATED"/>
    <property type="match status" value="1"/>
</dbReference>
<dbReference type="Pfam" id="PF07690">
    <property type="entry name" value="MFS_1"/>
    <property type="match status" value="1"/>
</dbReference>
<feature type="transmembrane region" description="Helical" evidence="7">
    <location>
        <begin position="219"/>
        <end position="241"/>
    </location>
</feature>
<evidence type="ECO:0000256" key="6">
    <source>
        <dbReference type="ARBA" id="ARBA00023136"/>
    </source>
</evidence>
<evidence type="ECO:0000313" key="9">
    <source>
        <dbReference type="EMBL" id="CRY94638.1"/>
    </source>
</evidence>
<protein>
    <recommendedName>
        <fullName evidence="8">Major facilitator superfamily (MFS) profile domain-containing protein</fullName>
    </recommendedName>
</protein>
<evidence type="ECO:0000256" key="2">
    <source>
        <dbReference type="ARBA" id="ARBA00022448"/>
    </source>
</evidence>
<keyword evidence="2" id="KW-0813">Transport</keyword>
<feature type="transmembrane region" description="Helical" evidence="7">
    <location>
        <begin position="346"/>
        <end position="365"/>
    </location>
</feature>
<sequence length="408" mass="44248">MEKIRNWKQDFYTIWAGQAVSLITSGVLQMAIIWHLTNTTGSAMVLSMATLVGFLPQAVLGSAIGVLVDRWNRKMVMIGADVIIACAGLVLTVISLSAELPVWIVMLILFIRSVGTAFHSPALSAVTPLLVPEEQLVKCAGYTQSIQSASFILSPAIAAFLYAKWGLNSAVALDVFGAIIACITVAMVHIPKQPIEALQQENFFTELRIGYNAIRQNKALFTLLWIGAINMFIYMPINALFPLMSMNYFEGSTLHASVVEIVFAVGMLLGGLLLGAWGGFKKRMANIIGSIFLVGVSLTVSGLLPTNGFMIFAICCTLMGFSAPFYNGVQTALFQEQIQPEYLGRVFGLLGSIMSFAMPLGLVVSGAFADQIGVNRWFLFSGMAILLLAIIALCLPQLRKVDNQKQKS</sequence>
<dbReference type="NCBIfam" id="TIGR00900">
    <property type="entry name" value="2A0121"/>
    <property type="match status" value="1"/>
</dbReference>
<feature type="transmembrane region" description="Helical" evidence="7">
    <location>
        <begin position="43"/>
        <end position="68"/>
    </location>
</feature>
<dbReference type="GO" id="GO:0005886">
    <property type="term" value="C:plasma membrane"/>
    <property type="evidence" value="ECO:0007669"/>
    <property type="project" value="UniProtKB-SubCell"/>
</dbReference>
<dbReference type="CDD" id="cd06173">
    <property type="entry name" value="MFS_MefA_like"/>
    <property type="match status" value="1"/>
</dbReference>
<name>A0A0H5PYK7_9ZZZZ</name>
<keyword evidence="4 7" id="KW-0812">Transmembrane</keyword>
<evidence type="ECO:0000256" key="1">
    <source>
        <dbReference type="ARBA" id="ARBA00004651"/>
    </source>
</evidence>
<dbReference type="InterPro" id="IPR004751">
    <property type="entry name" value="Drug_antiport"/>
</dbReference>
<dbReference type="AlphaFoldDB" id="A0A0H5PYK7"/>
<keyword evidence="3" id="KW-1003">Cell membrane</keyword>
<comment type="subcellular location">
    <subcellularLocation>
        <location evidence="1">Cell membrane</location>
        <topology evidence="1">Multi-pass membrane protein</topology>
    </subcellularLocation>
</comment>
<feature type="transmembrane region" description="Helical" evidence="7">
    <location>
        <begin position="287"/>
        <end position="304"/>
    </location>
</feature>
<reference evidence="9" key="2">
    <citation type="submission" date="2015-07" db="EMBL/GenBank/DDBJ databases">
        <title>Plasmids, circular viruses and viroids from rat gut.</title>
        <authorList>
            <person name="Jorgensen T.J."/>
            <person name="Hansen M.A."/>
            <person name="Xu Z."/>
            <person name="Tabak M.A."/>
            <person name="Sorensen S.J."/>
            <person name="Hansen L.H."/>
        </authorList>
    </citation>
    <scope>NUCLEOTIDE SEQUENCE</scope>
    <source>
        <plasmid evidence="9">pRGRH0304</plasmid>
    </source>
</reference>
<feature type="transmembrane region" description="Helical" evidence="7">
    <location>
        <begin position="310"/>
        <end position="334"/>
    </location>
</feature>
<feature type="transmembrane region" description="Helical" evidence="7">
    <location>
        <begin position="169"/>
        <end position="190"/>
    </location>
</feature>